<accession>A0ABW9GBG9</accession>
<dbReference type="Proteomes" id="UP001629953">
    <property type="component" value="Unassembled WGS sequence"/>
</dbReference>
<feature type="transmembrane region" description="Helical" evidence="7">
    <location>
        <begin position="99"/>
        <end position="116"/>
    </location>
</feature>
<protein>
    <recommendedName>
        <fullName evidence="7">Phosphatidylglycerol--prolipoprotein diacylglyceryl transferase</fullName>
        <ecNumber evidence="7">2.5.1.145</ecNumber>
    </recommendedName>
</protein>
<feature type="transmembrane region" description="Helical" evidence="7">
    <location>
        <begin position="202"/>
        <end position="219"/>
    </location>
</feature>
<gene>
    <name evidence="7 8" type="primary">lgt</name>
    <name evidence="8" type="ORF">ABUE30_15845</name>
</gene>
<dbReference type="EMBL" id="JBEQCT010000009">
    <property type="protein sequence ID" value="MFM2486505.1"/>
    <property type="molecule type" value="Genomic_DNA"/>
</dbReference>
<dbReference type="NCBIfam" id="TIGR00544">
    <property type="entry name" value="lgt"/>
    <property type="match status" value="1"/>
</dbReference>
<dbReference type="Pfam" id="PF01790">
    <property type="entry name" value="LGT"/>
    <property type="match status" value="1"/>
</dbReference>
<dbReference type="EC" id="2.5.1.145" evidence="7"/>
<evidence type="ECO:0000256" key="1">
    <source>
        <dbReference type="ARBA" id="ARBA00007150"/>
    </source>
</evidence>
<keyword evidence="4 7" id="KW-0812">Transmembrane</keyword>
<keyword evidence="5 7" id="KW-1133">Transmembrane helix</keyword>
<reference evidence="8 9" key="1">
    <citation type="journal article" date="2013" name="Int. J. Syst. Evol. Microbiol.">
        <title>Celerinatantimonas yamalensis sp. nov., a cold-adapted diazotrophic bacterium from a cold permafrost brine.</title>
        <authorList>
            <person name="Shcherbakova V."/>
            <person name="Chuvilskaya N."/>
            <person name="Rivkina E."/>
            <person name="Demidov N."/>
            <person name="Uchaeva V."/>
            <person name="Suetin S."/>
            <person name="Suzina N."/>
            <person name="Gilichinsky D."/>
        </authorList>
    </citation>
    <scope>NUCLEOTIDE SEQUENCE [LARGE SCALE GENOMIC DNA]</scope>
    <source>
        <strain evidence="8 9">C7</strain>
    </source>
</reference>
<name>A0ABW9GBG9_9GAMM</name>
<comment type="function">
    <text evidence="7">Catalyzes the transfer of the diacylglyceryl group from phosphatidylglycerol to the sulfhydryl group of the N-terminal cysteine of a prolipoprotein, the first step in the formation of mature lipoproteins.</text>
</comment>
<proteinExistence type="inferred from homology"/>
<dbReference type="HAMAP" id="MF_01147">
    <property type="entry name" value="Lgt"/>
    <property type="match status" value="1"/>
</dbReference>
<feature type="transmembrane region" description="Helical" evidence="7">
    <location>
        <begin position="22"/>
        <end position="39"/>
    </location>
</feature>
<feature type="transmembrane region" description="Helical" evidence="7">
    <location>
        <begin position="231"/>
        <end position="258"/>
    </location>
</feature>
<comment type="caution">
    <text evidence="8">The sequence shown here is derived from an EMBL/GenBank/DDBJ whole genome shotgun (WGS) entry which is preliminary data.</text>
</comment>
<dbReference type="PANTHER" id="PTHR30589:SF0">
    <property type="entry name" value="PHOSPHATIDYLGLYCEROL--PROLIPOPROTEIN DIACYLGLYCERYL TRANSFERASE"/>
    <property type="match status" value="1"/>
</dbReference>
<organism evidence="8 9">
    <name type="scientific">Celerinatantimonas yamalensis</name>
    <dbReference type="NCBI Taxonomy" id="559956"/>
    <lineage>
        <taxon>Bacteria</taxon>
        <taxon>Pseudomonadati</taxon>
        <taxon>Pseudomonadota</taxon>
        <taxon>Gammaproteobacteria</taxon>
        <taxon>Celerinatantimonadaceae</taxon>
        <taxon>Celerinatantimonas</taxon>
    </lineage>
</organism>
<keyword evidence="9" id="KW-1185">Reference proteome</keyword>
<keyword evidence="6 7" id="KW-0472">Membrane</keyword>
<dbReference type="PROSITE" id="PS01311">
    <property type="entry name" value="LGT"/>
    <property type="match status" value="1"/>
</dbReference>
<comment type="subcellular location">
    <subcellularLocation>
        <location evidence="7">Cell membrane</location>
        <topology evidence="7">Multi-pass membrane protein</topology>
    </subcellularLocation>
</comment>
<keyword evidence="2 7" id="KW-1003">Cell membrane</keyword>
<evidence type="ECO:0000256" key="5">
    <source>
        <dbReference type="ARBA" id="ARBA00022989"/>
    </source>
</evidence>
<evidence type="ECO:0000256" key="3">
    <source>
        <dbReference type="ARBA" id="ARBA00022679"/>
    </source>
</evidence>
<dbReference type="PANTHER" id="PTHR30589">
    <property type="entry name" value="PROLIPOPROTEIN DIACYLGLYCERYL TRANSFERASE"/>
    <property type="match status" value="1"/>
</dbReference>
<keyword evidence="3 7" id="KW-0808">Transferase</keyword>
<comment type="similarity">
    <text evidence="1 7">Belongs to the Lgt family.</text>
</comment>
<evidence type="ECO:0000256" key="6">
    <source>
        <dbReference type="ARBA" id="ARBA00023136"/>
    </source>
</evidence>
<comment type="pathway">
    <text evidence="7">Protein modification; lipoprotein biosynthesis (diacylglyceryl transfer).</text>
</comment>
<sequence length="265" mass="30324">MTTPWHFPHINPIAFSLGPIEVHWYGLMYLVGFLFALFFANRHADKPDNDWTREQVSDLLFYCFLGVILGGRIGYVLFYQFPLFIAHPLYLFKIWDGGMSFHGGLIGVILAMLYFARKTQRRFFMVADMVAPLVPFGLGAGRIGNFINGELWGRVTTMPWGVVYPNAGPLPRHPSELYEFCLEGILLLIILMSYAKRKPPMGAVSGLFLFCYGCFRFFAEFFRQPDPQLGFLTFGLTMGQILSIPMIIVGGIIIAWAYRRHRQVR</sequence>
<evidence type="ECO:0000256" key="4">
    <source>
        <dbReference type="ARBA" id="ARBA00022692"/>
    </source>
</evidence>
<evidence type="ECO:0000313" key="9">
    <source>
        <dbReference type="Proteomes" id="UP001629953"/>
    </source>
</evidence>
<evidence type="ECO:0000313" key="8">
    <source>
        <dbReference type="EMBL" id="MFM2486505.1"/>
    </source>
</evidence>
<dbReference type="RefSeq" id="WP_408624809.1">
    <property type="nucleotide sequence ID" value="NZ_JBEQCT010000009.1"/>
</dbReference>
<comment type="catalytic activity">
    <reaction evidence="7">
        <text>L-cysteinyl-[prolipoprotein] + a 1,2-diacyl-sn-glycero-3-phospho-(1'-sn-glycerol) = an S-1,2-diacyl-sn-glyceryl-L-cysteinyl-[prolipoprotein] + sn-glycerol 1-phosphate + H(+)</text>
        <dbReference type="Rhea" id="RHEA:56712"/>
        <dbReference type="Rhea" id="RHEA-COMP:14679"/>
        <dbReference type="Rhea" id="RHEA-COMP:14680"/>
        <dbReference type="ChEBI" id="CHEBI:15378"/>
        <dbReference type="ChEBI" id="CHEBI:29950"/>
        <dbReference type="ChEBI" id="CHEBI:57685"/>
        <dbReference type="ChEBI" id="CHEBI:64716"/>
        <dbReference type="ChEBI" id="CHEBI:140658"/>
        <dbReference type="EC" id="2.5.1.145"/>
    </reaction>
</comment>
<evidence type="ECO:0000256" key="2">
    <source>
        <dbReference type="ARBA" id="ARBA00022475"/>
    </source>
</evidence>
<feature type="binding site" evidence="7">
    <location>
        <position position="142"/>
    </location>
    <ligand>
        <name>a 1,2-diacyl-sn-glycero-3-phospho-(1'-sn-glycerol)</name>
        <dbReference type="ChEBI" id="CHEBI:64716"/>
    </ligand>
</feature>
<dbReference type="GO" id="GO:0008961">
    <property type="term" value="F:phosphatidylglycerol-prolipoprotein diacylglyceryl transferase activity"/>
    <property type="evidence" value="ECO:0007669"/>
    <property type="project" value="UniProtKB-EC"/>
</dbReference>
<evidence type="ECO:0000256" key="7">
    <source>
        <dbReference type="HAMAP-Rule" id="MF_01147"/>
    </source>
</evidence>
<dbReference type="InterPro" id="IPR001640">
    <property type="entry name" value="Lgt"/>
</dbReference>
<feature type="transmembrane region" description="Helical" evidence="7">
    <location>
        <begin position="59"/>
        <end position="79"/>
    </location>
</feature>